<dbReference type="Gene3D" id="3.30.470.20">
    <property type="entry name" value="ATP-grasp fold, B domain"/>
    <property type="match status" value="1"/>
</dbReference>
<reference evidence="2" key="1">
    <citation type="submission" date="2016-03" db="EMBL/GenBank/DDBJ databases">
        <title>Complete genome sequence of the type strain Actinoalloteichus hymeniacidonis DSM 45092.</title>
        <authorList>
            <person name="Schaffert L."/>
            <person name="Albersmeier A."/>
            <person name="Winkler A."/>
            <person name="Kalinowski J."/>
            <person name="Zotchev S."/>
            <person name="Ruckert C."/>
        </authorList>
    </citation>
    <scope>NUCLEOTIDE SEQUENCE [LARGE SCALE GENOMIC DNA]</scope>
    <source>
        <strain evidence="2">HPA177(T) (DSM 45092(T))</strain>
    </source>
</reference>
<keyword evidence="2" id="KW-1185">Reference proteome</keyword>
<dbReference type="EMBL" id="CP014859">
    <property type="protein sequence ID" value="AOS61597.1"/>
    <property type="molecule type" value="Genomic_DNA"/>
</dbReference>
<dbReference type="Proteomes" id="UP000095210">
    <property type="component" value="Chromosome"/>
</dbReference>
<sequence>MADAEREQALLPLSSAATADQISIQPMSTPLATPLLLQGQEYHYRAPNACLDFQERMYRAGLVEPDDGNPVPCVLVLARAADMEMNELSLTLAEHDIRMVRIDADRSLDLALTIYPEAPLLELDQWLLRPLLVWRRHFDLTSVPIDPRSLYGSYTLDQWSAVADWLTVRSDWGHVNQPRTTGRLNRLSQLADAQEVGLAVPRTVVTTRPARNRPGGARCIVKTAGRHLLEPRPGSLQGLFPRPLDTSRAGELGEPAPVIVQQYVAADTELRVFVVGGELIPYRVEKMDPAALWQDPDAVRVTPVELEASLVEKLLALAHRWQLDVAAFDLLQADGDYVFLEVNVSCDWRWFENRADETRVSDAVNRWIVARFAELLAADRTR</sequence>
<dbReference type="KEGG" id="ahm:TL08_03830"/>
<dbReference type="AlphaFoldDB" id="A0AAC9HLP6"/>
<dbReference type="SUPFAM" id="SSF56059">
    <property type="entry name" value="Glutathione synthetase ATP-binding domain-like"/>
    <property type="match status" value="1"/>
</dbReference>
<organism evidence="1 2">
    <name type="scientific">Actinoalloteichus hymeniacidonis</name>
    <dbReference type="NCBI Taxonomy" id="340345"/>
    <lineage>
        <taxon>Bacteria</taxon>
        <taxon>Bacillati</taxon>
        <taxon>Actinomycetota</taxon>
        <taxon>Actinomycetes</taxon>
        <taxon>Pseudonocardiales</taxon>
        <taxon>Pseudonocardiaceae</taxon>
        <taxon>Actinoalloteichus</taxon>
    </lineage>
</organism>
<proteinExistence type="predicted"/>
<accession>A0AAC9HLP6</accession>
<evidence type="ECO:0000313" key="1">
    <source>
        <dbReference type="EMBL" id="AOS61597.1"/>
    </source>
</evidence>
<gene>
    <name evidence="1" type="ORF">TL08_03830</name>
</gene>
<name>A0AAC9HLP6_9PSEU</name>
<protein>
    <submittedName>
        <fullName evidence="1">RimK-like protein</fullName>
    </submittedName>
</protein>
<evidence type="ECO:0000313" key="2">
    <source>
        <dbReference type="Proteomes" id="UP000095210"/>
    </source>
</evidence>
<dbReference type="RefSeq" id="WP_069846605.1">
    <property type="nucleotide sequence ID" value="NZ_CP014859.1"/>
</dbReference>